<evidence type="ECO:0000313" key="3">
    <source>
        <dbReference type="Proteomes" id="UP001165576"/>
    </source>
</evidence>
<protein>
    <recommendedName>
        <fullName evidence="4">Lipoprotein</fullName>
    </recommendedName>
</protein>
<dbReference type="Proteomes" id="UP001165576">
    <property type="component" value="Unassembled WGS sequence"/>
</dbReference>
<gene>
    <name evidence="2" type="ORF">NQF86_00250</name>
</gene>
<evidence type="ECO:0000256" key="1">
    <source>
        <dbReference type="SAM" id="SignalP"/>
    </source>
</evidence>
<accession>A0ABT3WEJ5</accession>
<feature type="chain" id="PRO_5045053218" description="Lipoprotein" evidence="1">
    <location>
        <begin position="27"/>
        <end position="76"/>
    </location>
</feature>
<keyword evidence="3" id="KW-1185">Reference proteome</keyword>
<organism evidence="2 3">
    <name type="scientific">Bombella pluederhausensis</name>
    <dbReference type="NCBI Taxonomy" id="2967336"/>
    <lineage>
        <taxon>Bacteria</taxon>
        <taxon>Pseudomonadati</taxon>
        <taxon>Pseudomonadota</taxon>
        <taxon>Alphaproteobacteria</taxon>
        <taxon>Acetobacterales</taxon>
        <taxon>Acetobacteraceae</taxon>
        <taxon>Bombella</taxon>
    </lineage>
</organism>
<dbReference type="RefSeq" id="WP_266115627.1">
    <property type="nucleotide sequence ID" value="NZ_JANIDY010000001.1"/>
</dbReference>
<reference evidence="2" key="1">
    <citation type="submission" date="2022-07" db="EMBL/GenBank/DDBJ databases">
        <title>Bombella genomes.</title>
        <authorList>
            <person name="Harer L."/>
            <person name="Styblova S."/>
            <person name="Ehrmann M."/>
        </authorList>
    </citation>
    <scope>NUCLEOTIDE SEQUENCE</scope>
    <source>
        <strain evidence="2">TMW 2.2543</strain>
    </source>
</reference>
<sequence>MTSAIRLLLPFSLATCLAGCTTPSSASLCPTAVTYSLQEQHDLATELAAHPDMKTTEHFILDYANERRELHALCGH</sequence>
<keyword evidence="1" id="KW-0732">Signal</keyword>
<name>A0ABT3WEJ5_9PROT</name>
<comment type="caution">
    <text evidence="2">The sequence shown here is derived from an EMBL/GenBank/DDBJ whole genome shotgun (WGS) entry which is preliminary data.</text>
</comment>
<proteinExistence type="predicted"/>
<dbReference type="EMBL" id="JANIDY010000001">
    <property type="protein sequence ID" value="MCX5617103.1"/>
    <property type="molecule type" value="Genomic_DNA"/>
</dbReference>
<evidence type="ECO:0000313" key="2">
    <source>
        <dbReference type="EMBL" id="MCX5617103.1"/>
    </source>
</evidence>
<feature type="signal peptide" evidence="1">
    <location>
        <begin position="1"/>
        <end position="26"/>
    </location>
</feature>
<evidence type="ECO:0008006" key="4">
    <source>
        <dbReference type="Google" id="ProtNLM"/>
    </source>
</evidence>